<sequence length="584" mass="65434">MVKLKKENLIEGWKIILKYLRPHREAVFALIGLSVVSAALNAGVPYLAGRVIDSIISQNSAVFIFVAIWFFVRISGNIIDWRISIRNDALASDLDGEYIAVGYAKLLRLPLSFHKNHKMGDILNRIARAADQLYDLVHQIVIGMAPQLLSIVFALYFVFSANSLLALVLICSAIIYISILIKTAPALAAKSKVSNRAFYRVYGDAHDTILNVASVKQATAENDAAKKLFHGFVHRAYGLWFELTKFWSVLNFWQALLVAAAQFLIYLIAIFLIRDGKLTIGELVMFGGYSAMFLGPFAFMGRNWQTIQNGITAIQYAEKILNIPAEEYSPKNTVILEKVIGEVEFNNISFWYSKKQGEVLKNINLRALPGEKVALVGESGVGKSTLVDLISHYYKPAAGKILIDGHNVKNLDLKFLRSQIAVVPQEIMLFNDTIKNNIKYGSFSASNEKIAHATGLAHADEFINNFPRKYEQIVGERGIKLSMGQKQRVALARAFLRDPKILILDEPTSALDAKSEKFIQESLRELMHGRTTFIIAHRLSTVRDVDKIFVLHKGTIAEVGTHDELIAKKDGVYRRLYELQVGFN</sequence>
<dbReference type="Pfam" id="PF00005">
    <property type="entry name" value="ABC_tran"/>
    <property type="match status" value="1"/>
</dbReference>
<evidence type="ECO:0000256" key="6">
    <source>
        <dbReference type="ARBA" id="ARBA00023136"/>
    </source>
</evidence>
<keyword evidence="6 7" id="KW-0472">Membrane</keyword>
<evidence type="ECO:0000256" key="2">
    <source>
        <dbReference type="ARBA" id="ARBA00022692"/>
    </source>
</evidence>
<evidence type="ECO:0000313" key="11">
    <source>
        <dbReference type="Proteomes" id="UP000179251"/>
    </source>
</evidence>
<dbReference type="Proteomes" id="UP000179251">
    <property type="component" value="Unassembled WGS sequence"/>
</dbReference>
<dbReference type="Gene3D" id="1.20.1560.10">
    <property type="entry name" value="ABC transporter type 1, transmembrane domain"/>
    <property type="match status" value="1"/>
</dbReference>
<keyword evidence="5 7" id="KW-1133">Transmembrane helix</keyword>
<feature type="domain" description="ABC transporter" evidence="8">
    <location>
        <begin position="343"/>
        <end position="578"/>
    </location>
</feature>
<evidence type="ECO:0000259" key="8">
    <source>
        <dbReference type="PROSITE" id="PS50893"/>
    </source>
</evidence>
<feature type="transmembrane region" description="Helical" evidence="7">
    <location>
        <begin position="26"/>
        <end position="48"/>
    </location>
</feature>
<keyword evidence="2 7" id="KW-0812">Transmembrane</keyword>
<name>A0A1F5VHT8_9BACT</name>
<dbReference type="SMART" id="SM00382">
    <property type="entry name" value="AAA"/>
    <property type="match status" value="1"/>
</dbReference>
<feature type="domain" description="ABC transmembrane type-1" evidence="9">
    <location>
        <begin position="28"/>
        <end position="309"/>
    </location>
</feature>
<dbReference type="SUPFAM" id="SSF52540">
    <property type="entry name" value="P-loop containing nucleoside triphosphate hydrolases"/>
    <property type="match status" value="1"/>
</dbReference>
<feature type="transmembrane region" description="Helical" evidence="7">
    <location>
        <begin position="164"/>
        <end position="181"/>
    </location>
</feature>
<dbReference type="GO" id="GO:0015421">
    <property type="term" value="F:ABC-type oligopeptide transporter activity"/>
    <property type="evidence" value="ECO:0007669"/>
    <property type="project" value="TreeGrafter"/>
</dbReference>
<evidence type="ECO:0000256" key="1">
    <source>
        <dbReference type="ARBA" id="ARBA00004651"/>
    </source>
</evidence>
<dbReference type="InterPro" id="IPR003439">
    <property type="entry name" value="ABC_transporter-like_ATP-bd"/>
</dbReference>
<dbReference type="EMBL" id="MFHD01000009">
    <property type="protein sequence ID" value="OGF62992.1"/>
    <property type="molecule type" value="Genomic_DNA"/>
</dbReference>
<dbReference type="CDD" id="cd07346">
    <property type="entry name" value="ABC_6TM_exporters"/>
    <property type="match status" value="1"/>
</dbReference>
<keyword evidence="3" id="KW-0547">Nucleotide-binding</keyword>
<dbReference type="Gene3D" id="3.40.50.300">
    <property type="entry name" value="P-loop containing nucleotide triphosphate hydrolases"/>
    <property type="match status" value="1"/>
</dbReference>
<dbReference type="InterPro" id="IPR039421">
    <property type="entry name" value="Type_1_exporter"/>
</dbReference>
<evidence type="ECO:0000256" key="4">
    <source>
        <dbReference type="ARBA" id="ARBA00022840"/>
    </source>
</evidence>
<feature type="transmembrane region" description="Helical" evidence="7">
    <location>
        <begin position="136"/>
        <end position="158"/>
    </location>
</feature>
<dbReference type="SUPFAM" id="SSF90123">
    <property type="entry name" value="ABC transporter transmembrane region"/>
    <property type="match status" value="1"/>
</dbReference>
<feature type="transmembrane region" description="Helical" evidence="7">
    <location>
        <begin position="54"/>
        <end position="72"/>
    </location>
</feature>
<evidence type="ECO:0008006" key="12">
    <source>
        <dbReference type="Google" id="ProtNLM"/>
    </source>
</evidence>
<dbReference type="PANTHER" id="PTHR43394:SF1">
    <property type="entry name" value="ATP-BINDING CASSETTE SUB-FAMILY B MEMBER 10, MITOCHONDRIAL"/>
    <property type="match status" value="1"/>
</dbReference>
<reference evidence="10 11" key="1">
    <citation type="journal article" date="2016" name="Nat. Commun.">
        <title>Thousands of microbial genomes shed light on interconnected biogeochemical processes in an aquifer system.</title>
        <authorList>
            <person name="Anantharaman K."/>
            <person name="Brown C.T."/>
            <person name="Hug L.A."/>
            <person name="Sharon I."/>
            <person name="Castelle C.J."/>
            <person name="Probst A.J."/>
            <person name="Thomas B.C."/>
            <person name="Singh A."/>
            <person name="Wilkins M.J."/>
            <person name="Karaoz U."/>
            <person name="Brodie E.L."/>
            <person name="Williams K.H."/>
            <person name="Hubbard S.S."/>
            <person name="Banfield J.F."/>
        </authorList>
    </citation>
    <scope>NUCLEOTIDE SEQUENCE [LARGE SCALE GENOMIC DNA]</scope>
</reference>
<comment type="caution">
    <text evidence="10">The sequence shown here is derived from an EMBL/GenBank/DDBJ whole genome shotgun (WGS) entry which is preliminary data.</text>
</comment>
<dbReference type="GO" id="GO:0005886">
    <property type="term" value="C:plasma membrane"/>
    <property type="evidence" value="ECO:0007669"/>
    <property type="project" value="UniProtKB-SubCell"/>
</dbReference>
<dbReference type="PROSITE" id="PS50929">
    <property type="entry name" value="ABC_TM1F"/>
    <property type="match status" value="1"/>
</dbReference>
<dbReference type="InterPro" id="IPR003593">
    <property type="entry name" value="AAA+_ATPase"/>
</dbReference>
<evidence type="ECO:0000256" key="3">
    <source>
        <dbReference type="ARBA" id="ARBA00022741"/>
    </source>
</evidence>
<proteinExistence type="predicted"/>
<evidence type="ECO:0000313" key="10">
    <source>
        <dbReference type="EMBL" id="OGF62992.1"/>
    </source>
</evidence>
<dbReference type="InterPro" id="IPR027417">
    <property type="entry name" value="P-loop_NTPase"/>
</dbReference>
<dbReference type="Pfam" id="PF00664">
    <property type="entry name" value="ABC_membrane"/>
    <property type="match status" value="1"/>
</dbReference>
<keyword evidence="4" id="KW-0067">ATP-binding</keyword>
<feature type="transmembrane region" description="Helical" evidence="7">
    <location>
        <begin position="279"/>
        <end position="299"/>
    </location>
</feature>
<dbReference type="AlphaFoldDB" id="A0A1F5VHT8"/>
<dbReference type="STRING" id="1798325.A2834_02975"/>
<dbReference type="PROSITE" id="PS50893">
    <property type="entry name" value="ABC_TRANSPORTER_2"/>
    <property type="match status" value="1"/>
</dbReference>
<dbReference type="PANTHER" id="PTHR43394">
    <property type="entry name" value="ATP-DEPENDENT PERMEASE MDL1, MITOCHONDRIAL"/>
    <property type="match status" value="1"/>
</dbReference>
<dbReference type="FunFam" id="3.40.50.300:FF:000218">
    <property type="entry name" value="Multidrug ABC transporter ATP-binding protein"/>
    <property type="match status" value="1"/>
</dbReference>
<feature type="transmembrane region" description="Helical" evidence="7">
    <location>
        <begin position="252"/>
        <end position="273"/>
    </location>
</feature>
<dbReference type="InterPro" id="IPR036640">
    <property type="entry name" value="ABC1_TM_sf"/>
</dbReference>
<evidence type="ECO:0000256" key="7">
    <source>
        <dbReference type="SAM" id="Phobius"/>
    </source>
</evidence>
<dbReference type="GO" id="GO:0005524">
    <property type="term" value="F:ATP binding"/>
    <property type="evidence" value="ECO:0007669"/>
    <property type="project" value="UniProtKB-KW"/>
</dbReference>
<dbReference type="InterPro" id="IPR011527">
    <property type="entry name" value="ABC1_TM_dom"/>
</dbReference>
<evidence type="ECO:0000259" key="9">
    <source>
        <dbReference type="PROSITE" id="PS50929"/>
    </source>
</evidence>
<accession>A0A1F5VHT8</accession>
<organism evidence="10 11">
    <name type="scientific">Candidatus Giovannonibacteria bacterium RIFCSPHIGHO2_01_FULL_45_23</name>
    <dbReference type="NCBI Taxonomy" id="1798325"/>
    <lineage>
        <taxon>Bacteria</taxon>
        <taxon>Candidatus Giovannoniibacteriota</taxon>
    </lineage>
</organism>
<evidence type="ECO:0000256" key="5">
    <source>
        <dbReference type="ARBA" id="ARBA00022989"/>
    </source>
</evidence>
<dbReference type="GO" id="GO:0016887">
    <property type="term" value="F:ATP hydrolysis activity"/>
    <property type="evidence" value="ECO:0007669"/>
    <property type="project" value="InterPro"/>
</dbReference>
<protein>
    <recommendedName>
        <fullName evidence="12">ABC transporter ATP-binding protein</fullName>
    </recommendedName>
</protein>
<comment type="subcellular location">
    <subcellularLocation>
        <location evidence="1">Cell membrane</location>
        <topology evidence="1">Multi-pass membrane protein</topology>
    </subcellularLocation>
</comment>
<gene>
    <name evidence="10" type="ORF">A2834_02975</name>
</gene>